<dbReference type="EMBL" id="CM042889">
    <property type="protein sequence ID" value="KAI4320639.1"/>
    <property type="molecule type" value="Genomic_DNA"/>
</dbReference>
<accession>A0ACB9M8J0</accession>
<comment type="caution">
    <text evidence="1">The sequence shown here is derived from an EMBL/GenBank/DDBJ whole genome shotgun (WGS) entry which is preliminary data.</text>
</comment>
<sequence length="284" mass="33257">MQRFTVPQRLFLYIYISGVVWTSLLVVASWIYAHNMEAFFPDPFPYTATTVGDLTKGLHLPMLRHIYEVWKSVFLLLLMEIQVLRRLFESMLVFNYSPSARMHITGYLIGVSYYLGALLSLFCNILPESFTYWTNIFSKMQPVEFNLRESVVPLIMLGWYQWIGTSIFIWGWIHQHRWHKILGRGSFRKNGARSNKDMIPYGDWFKIVSCPHCLAEIVIYVGLFVASGASDVTVFLLLIFVRVASGVRWPDANLTFAASETHRWYKRMFENYPPNRYAIIPYVF</sequence>
<gene>
    <name evidence="1" type="ORF">MLD38_034097</name>
</gene>
<reference evidence="2" key="1">
    <citation type="journal article" date="2023" name="Front. Plant Sci.">
        <title>Chromosomal-level genome assembly of Melastoma candidum provides insights into trichome evolution.</title>
        <authorList>
            <person name="Zhong Y."/>
            <person name="Wu W."/>
            <person name="Sun C."/>
            <person name="Zou P."/>
            <person name="Liu Y."/>
            <person name="Dai S."/>
            <person name="Zhou R."/>
        </authorList>
    </citation>
    <scope>NUCLEOTIDE SEQUENCE [LARGE SCALE GENOMIC DNA]</scope>
</reference>
<keyword evidence="2" id="KW-1185">Reference proteome</keyword>
<dbReference type="Proteomes" id="UP001057402">
    <property type="component" value="Chromosome 10"/>
</dbReference>
<protein>
    <submittedName>
        <fullName evidence="1">Uncharacterized protein</fullName>
    </submittedName>
</protein>
<evidence type="ECO:0000313" key="1">
    <source>
        <dbReference type="EMBL" id="KAI4320639.1"/>
    </source>
</evidence>
<proteinExistence type="predicted"/>
<organism evidence="1 2">
    <name type="scientific">Melastoma candidum</name>
    <dbReference type="NCBI Taxonomy" id="119954"/>
    <lineage>
        <taxon>Eukaryota</taxon>
        <taxon>Viridiplantae</taxon>
        <taxon>Streptophyta</taxon>
        <taxon>Embryophyta</taxon>
        <taxon>Tracheophyta</taxon>
        <taxon>Spermatophyta</taxon>
        <taxon>Magnoliopsida</taxon>
        <taxon>eudicotyledons</taxon>
        <taxon>Gunneridae</taxon>
        <taxon>Pentapetalae</taxon>
        <taxon>rosids</taxon>
        <taxon>malvids</taxon>
        <taxon>Myrtales</taxon>
        <taxon>Melastomataceae</taxon>
        <taxon>Melastomatoideae</taxon>
        <taxon>Melastomateae</taxon>
        <taxon>Melastoma</taxon>
    </lineage>
</organism>
<name>A0ACB9M8J0_9MYRT</name>
<evidence type="ECO:0000313" key="2">
    <source>
        <dbReference type="Proteomes" id="UP001057402"/>
    </source>
</evidence>